<proteinExistence type="predicted"/>
<dbReference type="OrthoDB" id="334160at2"/>
<dbReference type="Proteomes" id="UP000192477">
    <property type="component" value="Unassembled WGS sequence"/>
</dbReference>
<evidence type="ECO:0000313" key="2">
    <source>
        <dbReference type="Proteomes" id="UP000192477"/>
    </source>
</evidence>
<evidence type="ECO:0000313" key="1">
    <source>
        <dbReference type="EMBL" id="OQO71640.1"/>
    </source>
</evidence>
<comment type="caution">
    <text evidence="1">The sequence shown here is derived from an EMBL/GenBank/DDBJ whole genome shotgun (WGS) entry which is preliminary data.</text>
</comment>
<dbReference type="AlphaFoldDB" id="A0A1V8YU85"/>
<dbReference type="STRING" id="112904.BH747_02075"/>
<name>A0A1V8YU85_9ENTE</name>
<dbReference type="RefSeq" id="WP_081181970.1">
    <property type="nucleotide sequence ID" value="NZ_MJEA01000001.1"/>
</dbReference>
<organism evidence="1 2">
    <name type="scientific">Enterococcus villorum</name>
    <dbReference type="NCBI Taxonomy" id="112904"/>
    <lineage>
        <taxon>Bacteria</taxon>
        <taxon>Bacillati</taxon>
        <taxon>Bacillota</taxon>
        <taxon>Bacilli</taxon>
        <taxon>Lactobacillales</taxon>
        <taxon>Enterococcaceae</taxon>
        <taxon>Enterococcus</taxon>
    </lineage>
</organism>
<protein>
    <submittedName>
        <fullName evidence="1">Uncharacterized protein</fullName>
    </submittedName>
</protein>
<reference evidence="1 2" key="1">
    <citation type="journal article" date="2017" name="BMC Microbiol.">
        <title>Comparative genomics of Enterococcus spp. isolated from bovine feces.</title>
        <authorList>
            <person name="Beukers A.G."/>
            <person name="Zaheer R."/>
            <person name="Goji N."/>
            <person name="Amoako K.K."/>
            <person name="Chaves A.V."/>
            <person name="Ward M.P."/>
            <person name="McAllister T.A."/>
        </authorList>
    </citation>
    <scope>NUCLEOTIDE SEQUENCE [LARGE SCALE GENOMIC DNA]</scope>
    <source>
        <strain evidence="1 2">F1129D 143</strain>
    </source>
</reference>
<accession>A0A1V8YU85</accession>
<gene>
    <name evidence="1" type="ORF">BH747_02075</name>
</gene>
<sequence length="122" mass="15371">MRDVRERIDLMADEIFDLEMSKREDKFWTDLGKKGLTSKHIDLPTVFEIHYAIFYKQLEEYWKNRISIYRNDMQLEYGTMNLREYRSYLERKFHQILDSRYEELLREVWEEYEWVLNIKEEK</sequence>
<dbReference type="EMBL" id="MJEA01000001">
    <property type="protein sequence ID" value="OQO71640.1"/>
    <property type="molecule type" value="Genomic_DNA"/>
</dbReference>